<dbReference type="SMART" id="SM00091">
    <property type="entry name" value="PAS"/>
    <property type="match status" value="3"/>
</dbReference>
<evidence type="ECO:0000259" key="5">
    <source>
        <dbReference type="PROSITE" id="PS50887"/>
    </source>
</evidence>
<dbReference type="InterPro" id="IPR000700">
    <property type="entry name" value="PAS-assoc_C"/>
</dbReference>
<comment type="caution">
    <text evidence="6">The sequence shown here is derived from an EMBL/GenBank/DDBJ whole genome shotgun (WGS) entry which is preliminary data.</text>
</comment>
<dbReference type="InterPro" id="IPR000014">
    <property type="entry name" value="PAS"/>
</dbReference>
<evidence type="ECO:0000313" key="7">
    <source>
        <dbReference type="Proteomes" id="UP001596504"/>
    </source>
</evidence>
<dbReference type="Gene3D" id="3.30.450.20">
    <property type="entry name" value="PAS domain"/>
    <property type="match status" value="3"/>
</dbReference>
<organism evidence="6 7">
    <name type="scientific">Saccharopolyspora griseoalba</name>
    <dbReference type="NCBI Taxonomy" id="1431848"/>
    <lineage>
        <taxon>Bacteria</taxon>
        <taxon>Bacillati</taxon>
        <taxon>Actinomycetota</taxon>
        <taxon>Actinomycetes</taxon>
        <taxon>Pseudonocardiales</taxon>
        <taxon>Pseudonocardiaceae</taxon>
        <taxon>Saccharopolyspora</taxon>
    </lineage>
</organism>
<dbReference type="Gene3D" id="3.30.70.270">
    <property type="match status" value="1"/>
</dbReference>
<dbReference type="InterPro" id="IPR035919">
    <property type="entry name" value="EAL_sf"/>
</dbReference>
<feature type="region of interest" description="Disordered" evidence="1">
    <location>
        <begin position="1"/>
        <end position="28"/>
    </location>
</feature>
<dbReference type="SUPFAM" id="SSF141868">
    <property type="entry name" value="EAL domain-like"/>
    <property type="match status" value="1"/>
</dbReference>
<dbReference type="Pfam" id="PF00563">
    <property type="entry name" value="EAL"/>
    <property type="match status" value="1"/>
</dbReference>
<proteinExistence type="predicted"/>
<keyword evidence="7" id="KW-1185">Reference proteome</keyword>
<feature type="compositionally biased region" description="Basic and acidic residues" evidence="1">
    <location>
        <begin position="1"/>
        <end position="10"/>
    </location>
</feature>
<feature type="domain" description="PAC" evidence="3">
    <location>
        <begin position="203"/>
        <end position="254"/>
    </location>
</feature>
<dbReference type="InterPro" id="IPR013656">
    <property type="entry name" value="PAS_4"/>
</dbReference>
<dbReference type="SUPFAM" id="SSF55785">
    <property type="entry name" value="PYP-like sensor domain (PAS domain)"/>
    <property type="match status" value="3"/>
</dbReference>
<dbReference type="InterPro" id="IPR029787">
    <property type="entry name" value="Nucleotide_cyclase"/>
</dbReference>
<dbReference type="PROSITE" id="PS50113">
    <property type="entry name" value="PAC"/>
    <property type="match status" value="3"/>
</dbReference>
<dbReference type="SUPFAM" id="SSF55073">
    <property type="entry name" value="Nucleotide cyclase"/>
    <property type="match status" value="1"/>
</dbReference>
<dbReference type="RefSeq" id="WP_380665476.1">
    <property type="nucleotide sequence ID" value="NZ_JBHTCJ010000002.1"/>
</dbReference>
<dbReference type="InterPro" id="IPR013655">
    <property type="entry name" value="PAS_fold_3"/>
</dbReference>
<dbReference type="InterPro" id="IPR043128">
    <property type="entry name" value="Rev_trsase/Diguanyl_cyclase"/>
</dbReference>
<dbReference type="Pfam" id="PF08448">
    <property type="entry name" value="PAS_4"/>
    <property type="match status" value="1"/>
</dbReference>
<dbReference type="Pfam" id="PF00990">
    <property type="entry name" value="GGDEF"/>
    <property type="match status" value="1"/>
</dbReference>
<dbReference type="InterPro" id="IPR001610">
    <property type="entry name" value="PAC"/>
</dbReference>
<dbReference type="Proteomes" id="UP001596504">
    <property type="component" value="Unassembled WGS sequence"/>
</dbReference>
<feature type="domain" description="PAC" evidence="3">
    <location>
        <begin position="329"/>
        <end position="380"/>
    </location>
</feature>
<dbReference type="PROSITE" id="PS50112">
    <property type="entry name" value="PAS"/>
    <property type="match status" value="1"/>
</dbReference>
<dbReference type="InterPro" id="IPR001633">
    <property type="entry name" value="EAL_dom"/>
</dbReference>
<dbReference type="InterPro" id="IPR052155">
    <property type="entry name" value="Biofilm_reg_signaling"/>
</dbReference>
<dbReference type="NCBIfam" id="TIGR00254">
    <property type="entry name" value="GGDEF"/>
    <property type="match status" value="1"/>
</dbReference>
<reference evidence="7" key="1">
    <citation type="journal article" date="2019" name="Int. J. Syst. Evol. Microbiol.">
        <title>The Global Catalogue of Microorganisms (GCM) 10K type strain sequencing project: providing services to taxonomists for standard genome sequencing and annotation.</title>
        <authorList>
            <consortium name="The Broad Institute Genomics Platform"/>
            <consortium name="The Broad Institute Genome Sequencing Center for Infectious Disease"/>
            <person name="Wu L."/>
            <person name="Ma J."/>
        </authorList>
    </citation>
    <scope>NUCLEOTIDE SEQUENCE [LARGE SCALE GENOMIC DNA]</scope>
    <source>
        <strain evidence="7">WLHS5</strain>
    </source>
</reference>
<dbReference type="CDD" id="cd01949">
    <property type="entry name" value="GGDEF"/>
    <property type="match status" value="1"/>
</dbReference>
<feature type="domain" description="PAC" evidence="3">
    <location>
        <begin position="451"/>
        <end position="503"/>
    </location>
</feature>
<accession>A0ABW2LGY5</accession>
<gene>
    <name evidence="6" type="ORF">ACFQRI_06460</name>
</gene>
<dbReference type="CDD" id="cd01948">
    <property type="entry name" value="EAL"/>
    <property type="match status" value="1"/>
</dbReference>
<dbReference type="PANTHER" id="PTHR44757:SF2">
    <property type="entry name" value="BIOFILM ARCHITECTURE MAINTENANCE PROTEIN MBAA"/>
    <property type="match status" value="1"/>
</dbReference>
<sequence length="932" mass="102280">MELTERREQARSAAEGLGPESTRVGRDPLPDAPALLSTHEGLVIAVTEQAVTLAGETSAAALLGSKLEDLVERHGRATWMRTRRGRTPIRMQSWPHQEAPHLNVTVLVDVSDLADDGAAVTSSADSDEHYWLIDAQRLAKVASWVYYPDTGVIYRSPLLAEFMDVGDPDEVETATAMIETTHPDDREAAEQFYATVLTAPPGELVEAELRNYDGSRTFLCTGSAEHDKAGQVARVQGTVQDVTEHRVLERQLRDERRRLQDAQRIAKLGTWEVDPRDDVMRLSSILREILGMPPGTDSSFHRYLEHVHPDERTRARRAWNRLARDGHPVEIEHRYVRADGNVRILRVHGTKIDDDTRGAFYVGTAQDVTEQRTVATRMQRSSQRFADLVSITPVGIGLFDRSERLVDANDALCDLLGYRLEQLRGRGFHEVLHPEENDASLPAPAEPGVRRRVPQRVLVRADGEPVYCELHTSTSVQDDGTEFWLVVFQDITERRRAAEALRYQATHDELTGLPNRTAVKDLLGKLLTGPGSDRVAVLFCDIDNFKRVNDSLGHDAGDELLVALARRLEGGIPADCIAARLSGDEFVVICPDVEAGGGVDSLATKVAALLRTAVPVHGQLVRVSSSIGAAVPSDDHTVGEDLLRFADAAMFEAKRRGAGKVALASSALIAAADRQLHLEGQLREALATDGLELHYQPVVDQDGAVVSAEALVRWPHPERGMLAPDAFLPVAEQGDLLRELDRWVLRTALREATTWPVRDDKPVNIAVNLAGLVPGGPDFVDSVADIVAETGIEWDRVILELVETALVDLPSRTRHEMRELVARGVRFAVDDFGTGYSSLARLKDLPAQIIKVDRRFVAGVGGDASDFAVARAVVDMARAMDRQCVAEGVETATQFELLRGVGVGSYQGWLFSRAVPAAEFRALLDDGGIDVP</sequence>
<evidence type="ECO:0000313" key="6">
    <source>
        <dbReference type="EMBL" id="MFC7341049.1"/>
    </source>
</evidence>
<protein>
    <submittedName>
        <fullName evidence="6">EAL domain-containing protein</fullName>
    </submittedName>
</protein>
<dbReference type="NCBIfam" id="TIGR00229">
    <property type="entry name" value="sensory_box"/>
    <property type="match status" value="2"/>
</dbReference>
<dbReference type="EMBL" id="JBHTCJ010000002">
    <property type="protein sequence ID" value="MFC7341049.1"/>
    <property type="molecule type" value="Genomic_DNA"/>
</dbReference>
<feature type="domain" description="GGDEF" evidence="5">
    <location>
        <begin position="533"/>
        <end position="666"/>
    </location>
</feature>
<dbReference type="SMART" id="SM00267">
    <property type="entry name" value="GGDEF"/>
    <property type="match status" value="1"/>
</dbReference>
<dbReference type="PROSITE" id="PS50887">
    <property type="entry name" value="GGDEF"/>
    <property type="match status" value="1"/>
</dbReference>
<evidence type="ECO:0000256" key="1">
    <source>
        <dbReference type="SAM" id="MobiDB-lite"/>
    </source>
</evidence>
<name>A0ABW2LGY5_9PSEU</name>
<dbReference type="Gene3D" id="2.10.70.100">
    <property type="match status" value="2"/>
</dbReference>
<dbReference type="InterPro" id="IPR000160">
    <property type="entry name" value="GGDEF_dom"/>
</dbReference>
<dbReference type="PROSITE" id="PS50883">
    <property type="entry name" value="EAL"/>
    <property type="match status" value="1"/>
</dbReference>
<evidence type="ECO:0000259" key="4">
    <source>
        <dbReference type="PROSITE" id="PS50883"/>
    </source>
</evidence>
<evidence type="ECO:0000259" key="2">
    <source>
        <dbReference type="PROSITE" id="PS50112"/>
    </source>
</evidence>
<dbReference type="Pfam" id="PF08447">
    <property type="entry name" value="PAS_3"/>
    <property type="match status" value="1"/>
</dbReference>
<feature type="domain" description="PAS" evidence="2">
    <location>
        <begin position="381"/>
        <end position="436"/>
    </location>
</feature>
<dbReference type="SMART" id="SM00086">
    <property type="entry name" value="PAC"/>
    <property type="match status" value="3"/>
</dbReference>
<dbReference type="Gene3D" id="3.20.20.450">
    <property type="entry name" value="EAL domain"/>
    <property type="match status" value="1"/>
</dbReference>
<evidence type="ECO:0000259" key="3">
    <source>
        <dbReference type="PROSITE" id="PS50113"/>
    </source>
</evidence>
<dbReference type="SMART" id="SM00052">
    <property type="entry name" value="EAL"/>
    <property type="match status" value="1"/>
</dbReference>
<dbReference type="InterPro" id="IPR035965">
    <property type="entry name" value="PAS-like_dom_sf"/>
</dbReference>
<dbReference type="PANTHER" id="PTHR44757">
    <property type="entry name" value="DIGUANYLATE CYCLASE DGCP"/>
    <property type="match status" value="1"/>
</dbReference>
<dbReference type="CDD" id="cd00130">
    <property type="entry name" value="PAS"/>
    <property type="match status" value="3"/>
</dbReference>
<feature type="domain" description="EAL" evidence="4">
    <location>
        <begin position="675"/>
        <end position="928"/>
    </location>
</feature>